<dbReference type="GO" id="GO:0009254">
    <property type="term" value="P:peptidoglycan turnover"/>
    <property type="evidence" value="ECO:0007669"/>
    <property type="project" value="TreeGrafter"/>
</dbReference>
<proteinExistence type="inferred from homology"/>
<organism evidence="7 8">
    <name type="scientific">Acidiphilium cryptum (strain JF-5)</name>
    <dbReference type="NCBI Taxonomy" id="349163"/>
    <lineage>
        <taxon>Bacteria</taxon>
        <taxon>Pseudomonadati</taxon>
        <taxon>Pseudomonadota</taxon>
        <taxon>Alphaproteobacteria</taxon>
        <taxon>Acetobacterales</taxon>
        <taxon>Acidocellaceae</taxon>
        <taxon>Acidiphilium</taxon>
    </lineage>
</organism>
<evidence type="ECO:0000313" key="7">
    <source>
        <dbReference type="EMBL" id="ABQ30169.1"/>
    </source>
</evidence>
<comment type="catalytic activity">
    <reaction evidence="1">
        <text>Hydrolysis of terminal non-reducing N-acetyl-D-hexosamine residues in N-acetyl-beta-D-hexosaminides.</text>
        <dbReference type="EC" id="3.2.1.52"/>
    </reaction>
</comment>
<dbReference type="InterPro" id="IPR017853">
    <property type="entry name" value="GH"/>
</dbReference>
<protein>
    <recommendedName>
        <fullName evidence="3">beta-N-acetylhexosaminidase</fullName>
        <ecNumber evidence="3">3.2.1.52</ecNumber>
    </recommendedName>
</protein>
<dbReference type="InterPro" id="IPR050226">
    <property type="entry name" value="NagZ_Beta-hexosaminidase"/>
</dbReference>
<evidence type="ECO:0000256" key="4">
    <source>
        <dbReference type="ARBA" id="ARBA00022801"/>
    </source>
</evidence>
<sequence length="308" mass="32041">MKAAILGIAGPTLAPEERALFAEHPPAGVILFGRNIADPAQLRDLVAALRESLPKEAVLMVDQEGGRVARLRAPHWPELPPAAHLGALFATDPDAARNAARAHGAAIGAMARDAGFDVVAAPVLDVPVPGAHDVIGDRAIAADPAVVGALGADIAWGLMFQGIVPVMKHMPGHGRAGLDSHHGLPRVTATALDADFAPFAANRDLPWGMTAHILYEALDPAHPATFSRRIIEEVIRGRIGFRGILVSDDLAMGALDGTPASRALRALAAGCDLALYCPGEPAANRAVLEAVPDLDVALIPRLKQTAIP</sequence>
<dbReference type="AlphaFoldDB" id="A5FX37"/>
<dbReference type="Proteomes" id="UP000000245">
    <property type="component" value="Chromosome"/>
</dbReference>
<evidence type="ECO:0000313" key="8">
    <source>
        <dbReference type="Proteomes" id="UP000000245"/>
    </source>
</evidence>
<dbReference type="SUPFAM" id="SSF51445">
    <property type="entry name" value="(Trans)glycosidases"/>
    <property type="match status" value="1"/>
</dbReference>
<gene>
    <name evidence="7" type="ordered locus">Acry_0951</name>
</gene>
<evidence type="ECO:0000256" key="2">
    <source>
        <dbReference type="ARBA" id="ARBA00005336"/>
    </source>
</evidence>
<evidence type="ECO:0000256" key="5">
    <source>
        <dbReference type="ARBA" id="ARBA00023295"/>
    </source>
</evidence>
<evidence type="ECO:0000256" key="1">
    <source>
        <dbReference type="ARBA" id="ARBA00001231"/>
    </source>
</evidence>
<feature type="domain" description="Glycoside hydrolase family 3 N-terminal" evidence="6">
    <location>
        <begin position="15"/>
        <end position="295"/>
    </location>
</feature>
<dbReference type="STRING" id="349163.Acry_0951"/>
<dbReference type="GO" id="GO:0004563">
    <property type="term" value="F:beta-N-acetylhexosaminidase activity"/>
    <property type="evidence" value="ECO:0007669"/>
    <property type="project" value="UniProtKB-EC"/>
</dbReference>
<comment type="similarity">
    <text evidence="2">Belongs to the glycosyl hydrolase 3 family.</text>
</comment>
<dbReference type="PANTHER" id="PTHR30480:SF13">
    <property type="entry name" value="BETA-HEXOSAMINIDASE"/>
    <property type="match status" value="1"/>
</dbReference>
<dbReference type="EMBL" id="CP000697">
    <property type="protein sequence ID" value="ABQ30169.1"/>
    <property type="molecule type" value="Genomic_DNA"/>
</dbReference>
<keyword evidence="8" id="KW-1185">Reference proteome</keyword>
<dbReference type="EC" id="3.2.1.52" evidence="3"/>
<dbReference type="RefSeq" id="WP_011941887.1">
    <property type="nucleotide sequence ID" value="NC_009484.1"/>
</dbReference>
<dbReference type="InterPro" id="IPR019800">
    <property type="entry name" value="Glyco_hydro_3_AS"/>
</dbReference>
<keyword evidence="4 7" id="KW-0378">Hydrolase</keyword>
<dbReference type="PANTHER" id="PTHR30480">
    <property type="entry name" value="BETA-HEXOSAMINIDASE-RELATED"/>
    <property type="match status" value="1"/>
</dbReference>
<keyword evidence="5 7" id="KW-0326">Glycosidase</keyword>
<dbReference type="NCBIfam" id="NF003740">
    <property type="entry name" value="PRK05337.1"/>
    <property type="match status" value="1"/>
</dbReference>
<dbReference type="CAZy" id="GH3">
    <property type="family name" value="Glycoside Hydrolase Family 3"/>
</dbReference>
<dbReference type="Pfam" id="PF00933">
    <property type="entry name" value="Glyco_hydro_3"/>
    <property type="match status" value="1"/>
</dbReference>
<dbReference type="Gene3D" id="3.20.20.300">
    <property type="entry name" value="Glycoside hydrolase, family 3, N-terminal domain"/>
    <property type="match status" value="1"/>
</dbReference>
<evidence type="ECO:0000259" key="6">
    <source>
        <dbReference type="Pfam" id="PF00933"/>
    </source>
</evidence>
<reference evidence="7 8" key="1">
    <citation type="submission" date="2007-05" db="EMBL/GenBank/DDBJ databases">
        <title>Complete sequence of chromosome of Acidiphilium cryptum JF-5.</title>
        <authorList>
            <consortium name="US DOE Joint Genome Institute"/>
            <person name="Copeland A."/>
            <person name="Lucas S."/>
            <person name="Lapidus A."/>
            <person name="Barry K."/>
            <person name="Detter J.C."/>
            <person name="Glavina del Rio T."/>
            <person name="Hammon N."/>
            <person name="Israni S."/>
            <person name="Dalin E."/>
            <person name="Tice H."/>
            <person name="Pitluck S."/>
            <person name="Sims D."/>
            <person name="Brettin T."/>
            <person name="Bruce D."/>
            <person name="Han C."/>
            <person name="Schmutz J."/>
            <person name="Larimer F."/>
            <person name="Land M."/>
            <person name="Hauser L."/>
            <person name="Kyrpides N."/>
            <person name="Kim E."/>
            <person name="Magnuson T."/>
            <person name="Richardson P."/>
        </authorList>
    </citation>
    <scope>NUCLEOTIDE SEQUENCE [LARGE SCALE GENOMIC DNA]</scope>
    <source>
        <strain evidence="7 8">JF-5</strain>
    </source>
</reference>
<accession>A5FX37</accession>
<dbReference type="PROSITE" id="PS00775">
    <property type="entry name" value="GLYCOSYL_HYDROL_F3"/>
    <property type="match status" value="1"/>
</dbReference>
<dbReference type="GO" id="GO:0005975">
    <property type="term" value="P:carbohydrate metabolic process"/>
    <property type="evidence" value="ECO:0007669"/>
    <property type="project" value="InterPro"/>
</dbReference>
<dbReference type="eggNOG" id="COG1472">
    <property type="taxonomic scope" value="Bacteria"/>
</dbReference>
<dbReference type="InterPro" id="IPR036962">
    <property type="entry name" value="Glyco_hydro_3_N_sf"/>
</dbReference>
<dbReference type="HOGENOM" id="CLU_008392_0_0_5"/>
<dbReference type="InterPro" id="IPR001764">
    <property type="entry name" value="Glyco_hydro_3_N"/>
</dbReference>
<evidence type="ECO:0000256" key="3">
    <source>
        <dbReference type="ARBA" id="ARBA00012663"/>
    </source>
</evidence>
<dbReference type="KEGG" id="acr:Acry_0951"/>
<name>A5FX37_ACICJ</name>